<dbReference type="KEGG" id="muc:MuYL_1694"/>
<name>A0A223NV04_9SPHI</name>
<evidence type="ECO:0000313" key="4">
    <source>
        <dbReference type="Proteomes" id="UP000215002"/>
    </source>
</evidence>
<feature type="chain" id="PRO_5012691350" description="TonB-dependent receptor plug domain-containing protein" evidence="1">
    <location>
        <begin position="21"/>
        <end position="813"/>
    </location>
</feature>
<dbReference type="SUPFAM" id="SSF56935">
    <property type="entry name" value="Porins"/>
    <property type="match status" value="1"/>
</dbReference>
<feature type="signal peptide" evidence="1">
    <location>
        <begin position="1"/>
        <end position="20"/>
    </location>
</feature>
<evidence type="ECO:0000313" key="3">
    <source>
        <dbReference type="EMBL" id="ASU33590.1"/>
    </source>
</evidence>
<evidence type="ECO:0000259" key="2">
    <source>
        <dbReference type="Pfam" id="PF07715"/>
    </source>
</evidence>
<dbReference type="Pfam" id="PF07715">
    <property type="entry name" value="Plug"/>
    <property type="match status" value="1"/>
</dbReference>
<organism evidence="3 4">
    <name type="scientific">Mucilaginibacter xinganensis</name>
    <dbReference type="NCBI Taxonomy" id="1234841"/>
    <lineage>
        <taxon>Bacteria</taxon>
        <taxon>Pseudomonadati</taxon>
        <taxon>Bacteroidota</taxon>
        <taxon>Sphingobacteriia</taxon>
        <taxon>Sphingobacteriales</taxon>
        <taxon>Sphingobacteriaceae</taxon>
        <taxon>Mucilaginibacter</taxon>
    </lineage>
</organism>
<accession>A0A223NV04</accession>
<dbReference type="Gene3D" id="2.60.40.1930">
    <property type="match status" value="1"/>
</dbReference>
<dbReference type="InterPro" id="IPR037066">
    <property type="entry name" value="Plug_dom_sf"/>
</dbReference>
<dbReference type="Gene3D" id="2.60.40.10">
    <property type="entry name" value="Immunoglobulins"/>
    <property type="match status" value="1"/>
</dbReference>
<dbReference type="Proteomes" id="UP000215002">
    <property type="component" value="Chromosome"/>
</dbReference>
<dbReference type="InterPro" id="IPR012910">
    <property type="entry name" value="Plug_dom"/>
</dbReference>
<keyword evidence="1" id="KW-0732">Signal</keyword>
<dbReference type="AlphaFoldDB" id="A0A223NV04"/>
<sequence>MTRLHSYLLLIVLMPFTVFAQVKTTVNEKEGVAIENKLAAYLSSNVREQAYLHFDKPYYAAGDTIYFKAYVTMGERHELSQISGLLHVDLINTQDKIDQSLLLKLTGGVSWGDFALPDSLPKGQYRVRAYTTWMRNESEAAFFTQAVPVGSPLKDKVPESGTRPPMRASNKPEVQFFPEGGSLVTGIRSKIAFKAINENGKGINVKGTVTDNTGNVVAVFAAAHFGMGYFYLEPEAGKSYRASVQFADGSQNTIDLPGSEAQGISLTVNNDSVAKASVVITANKACYEQNKDKEYQLLIYSGGTATRVSCRLDSAVVRIDLAKRHLRTGVNTVTLFSPGNEPLCERLFFVQNYDQLSVAVTTDKEVYATREKVHIKLNVKNRADSVAAGHFSVAITDESKVPVDENNESTLLSNLLLTADLKGSVEQPNYYFNNITDEKLKQLDLVMLTNGYRRFEWRQVLNSSNPQLTYQPERKLEIAGVAQSLGGKSLANAAVSLISPSGGPVLSETTDSNGNFKFRNLEFLDKTTFVLQAVNAKGGNKTGLLYKPAAIPTPPAATEKDDTDVNRQISAYMENSRRELNEYNRYGTPKGIMLQEVKIKEIKAKDTYRSSVYGGPGHADQVVHMDDIRTGGDLVDKLNGILRSINIVRVPGATSALFLGQKMLIVVDGVAMDPRYDFNSLGPNDVETVEALKYANASIYGMGSAHGVLVFTTRIGHQRNVKDIPSFGILPITPPGYYKARMFYFPRYDIAQTNVKTDLRSTIYWNPALVTGKDGNTSFDCYNADGRGTYRVVIEGIDVKGNLGRTVYRYTVK</sequence>
<keyword evidence="4" id="KW-1185">Reference proteome</keyword>
<dbReference type="SUPFAM" id="SSF49478">
    <property type="entry name" value="Cna protein B-type domain"/>
    <property type="match status" value="1"/>
</dbReference>
<proteinExistence type="predicted"/>
<evidence type="ECO:0000256" key="1">
    <source>
        <dbReference type="SAM" id="SignalP"/>
    </source>
</evidence>
<protein>
    <recommendedName>
        <fullName evidence="2">TonB-dependent receptor plug domain-containing protein</fullName>
    </recommendedName>
</protein>
<gene>
    <name evidence="3" type="ORF">MuYL_1694</name>
</gene>
<feature type="domain" description="TonB-dependent receptor plug" evidence="2">
    <location>
        <begin position="655"/>
        <end position="708"/>
    </location>
</feature>
<dbReference type="EMBL" id="CP022743">
    <property type="protein sequence ID" value="ASU33590.1"/>
    <property type="molecule type" value="Genomic_DNA"/>
</dbReference>
<dbReference type="Gene3D" id="2.170.130.10">
    <property type="entry name" value="TonB-dependent receptor, plug domain"/>
    <property type="match status" value="1"/>
</dbReference>
<dbReference type="InterPro" id="IPR013783">
    <property type="entry name" value="Ig-like_fold"/>
</dbReference>
<reference evidence="3 4" key="1">
    <citation type="submission" date="2017-08" db="EMBL/GenBank/DDBJ databases">
        <title>Complete genome sequence of Mucilaginibacter sp. strain BJC16-A31.</title>
        <authorList>
            <consortium name="Henan University of Science and Technology"/>
            <person name="You X."/>
        </authorList>
    </citation>
    <scope>NUCLEOTIDE SEQUENCE [LARGE SCALE GENOMIC DNA]</scope>
    <source>
        <strain evidence="3 4">BJC16-A31</strain>
    </source>
</reference>